<sequence length="287" mass="34536">MSNNKKNLKYPETRYLENNREYYTTYNQTTGRKTKTIRHRDGNYEGETHYHDNGNRRRELVCNRWTGYVEKEKIYDPNNDNLIKMIEYYHYKKKKIKAITLFQQPGFFLDYLKITKYREKEQTIASIHEYTTPSNDPQNQKHFGTGILQRVIYYYHNGKDINYIVDYDLESNKIAKMTFYNPDNSIKKTIHYKRGKPIIPDGEYTIYYDAAETKPHIIEVYRNSKVRKRAIYLQDGTLFSLKNYSFENGEFFEIDEHGNPLQEEPSPYYNHYDTPDADHEYDGNDDE</sequence>
<proteinExistence type="predicted"/>
<dbReference type="RefSeq" id="WP_178734263.1">
    <property type="nucleotide sequence ID" value="NZ_JABUOH010000049.1"/>
</dbReference>
<feature type="domain" description="DUF2963" evidence="2">
    <location>
        <begin position="145"/>
        <end position="178"/>
    </location>
</feature>
<name>A0A851HD20_9MOLU</name>
<evidence type="ECO:0000313" key="4">
    <source>
        <dbReference type="Proteomes" id="UP000568109"/>
    </source>
</evidence>
<organism evidence="3 4">
    <name type="scientific">Candidatus Phytoplasma pruni</name>
    <dbReference type="NCBI Taxonomy" id="479893"/>
    <lineage>
        <taxon>Bacteria</taxon>
        <taxon>Bacillati</taxon>
        <taxon>Mycoplasmatota</taxon>
        <taxon>Mollicutes</taxon>
        <taxon>Acholeplasmatales</taxon>
        <taxon>Acholeplasmataceae</taxon>
        <taxon>Candidatus Phytoplasma</taxon>
        <taxon>16SrIII (X-disease group)</taxon>
    </lineage>
</organism>
<accession>A0A851HD20</accession>
<evidence type="ECO:0000259" key="2">
    <source>
        <dbReference type="Pfam" id="PF11178"/>
    </source>
</evidence>
<dbReference type="Pfam" id="PF11178">
    <property type="entry name" value="DUF2963"/>
    <property type="match status" value="1"/>
</dbReference>
<reference evidence="3 4" key="1">
    <citation type="submission" date="2020-06" db="EMBL/GenBank/DDBJ databases">
        <title>Draft genome sequence of Candidatus Phytoplasma pruni (X-disease group, subgroup 16SrIII-B) strain ChTDIII from Argentina.</title>
        <authorList>
            <person name="Fernandez F.D."/>
            <person name="Zuebert C."/>
            <person name="Huettel B."/>
            <person name="Kube M."/>
            <person name="Conci L.R."/>
        </authorList>
    </citation>
    <scope>NUCLEOTIDE SEQUENCE [LARGE SCALE GENOMIC DNA]</scope>
    <source>
        <strain evidence="3 4">ChTDIII</strain>
    </source>
</reference>
<dbReference type="AlphaFoldDB" id="A0A851HD20"/>
<feature type="compositionally biased region" description="Basic and acidic residues" evidence="1">
    <location>
        <begin position="273"/>
        <end position="287"/>
    </location>
</feature>
<dbReference type="Proteomes" id="UP000568109">
    <property type="component" value="Unassembled WGS sequence"/>
</dbReference>
<protein>
    <recommendedName>
        <fullName evidence="2">DUF2963 domain-containing protein</fullName>
    </recommendedName>
</protein>
<gene>
    <name evidence="3" type="ORF">HR065_02160</name>
</gene>
<dbReference type="InterPro" id="IPR021348">
    <property type="entry name" value="DUF2963"/>
</dbReference>
<keyword evidence="4" id="KW-1185">Reference proteome</keyword>
<evidence type="ECO:0000256" key="1">
    <source>
        <dbReference type="SAM" id="MobiDB-lite"/>
    </source>
</evidence>
<comment type="caution">
    <text evidence="3">The sequence shown here is derived from an EMBL/GenBank/DDBJ whole genome shotgun (WGS) entry which is preliminary data.</text>
</comment>
<feature type="region of interest" description="Disordered" evidence="1">
    <location>
        <begin position="257"/>
        <end position="287"/>
    </location>
</feature>
<dbReference type="EMBL" id="JABUOH010000049">
    <property type="protein sequence ID" value="NWN45878.1"/>
    <property type="molecule type" value="Genomic_DNA"/>
</dbReference>
<evidence type="ECO:0000313" key="3">
    <source>
        <dbReference type="EMBL" id="NWN45878.1"/>
    </source>
</evidence>